<organism evidence="2">
    <name type="scientific">mine drainage metagenome</name>
    <dbReference type="NCBI Taxonomy" id="410659"/>
    <lineage>
        <taxon>unclassified sequences</taxon>
        <taxon>metagenomes</taxon>
        <taxon>ecological metagenomes</taxon>
    </lineage>
</organism>
<evidence type="ECO:0000313" key="2">
    <source>
        <dbReference type="EMBL" id="EQD73185.1"/>
    </source>
</evidence>
<gene>
    <name evidence="2" type="ORF">B1B_03350</name>
</gene>
<dbReference type="EMBL" id="AUZY01002059">
    <property type="protein sequence ID" value="EQD73185.1"/>
    <property type="molecule type" value="Genomic_DNA"/>
</dbReference>
<reference evidence="2" key="1">
    <citation type="submission" date="2013-08" db="EMBL/GenBank/DDBJ databases">
        <authorList>
            <person name="Mendez C."/>
            <person name="Richter M."/>
            <person name="Ferrer M."/>
            <person name="Sanchez J."/>
        </authorList>
    </citation>
    <scope>NUCLEOTIDE SEQUENCE</scope>
</reference>
<reference evidence="2" key="2">
    <citation type="journal article" date="2014" name="ISME J.">
        <title>Microbial stratification in low pH oxic and suboxic macroscopic growths along an acid mine drainage.</title>
        <authorList>
            <person name="Mendez-Garcia C."/>
            <person name="Mesa V."/>
            <person name="Sprenger R.R."/>
            <person name="Richter M."/>
            <person name="Diez M.S."/>
            <person name="Solano J."/>
            <person name="Bargiela R."/>
            <person name="Golyshina O.V."/>
            <person name="Manteca A."/>
            <person name="Ramos J.L."/>
            <person name="Gallego J.R."/>
            <person name="Llorente I."/>
            <person name="Martins Dos Santos V.A."/>
            <person name="Jensen O.N."/>
            <person name="Pelaez A.I."/>
            <person name="Sanchez J."/>
            <person name="Ferrer M."/>
        </authorList>
    </citation>
    <scope>NUCLEOTIDE SEQUENCE</scope>
</reference>
<feature type="compositionally biased region" description="Pro residues" evidence="1">
    <location>
        <begin position="1"/>
        <end position="10"/>
    </location>
</feature>
<name>T1CU75_9ZZZZ</name>
<accession>T1CU75</accession>
<protein>
    <submittedName>
        <fullName evidence="2">Uncharacterized protein</fullName>
    </submittedName>
</protein>
<evidence type="ECO:0000256" key="1">
    <source>
        <dbReference type="SAM" id="MobiDB-lite"/>
    </source>
</evidence>
<proteinExistence type="predicted"/>
<sequence>MTTAPRPPARPSADLPELRPAGRSGGALLQRLRRRATVGARRPAPVAPGAAPVDLRQSVDASRGTLKRLQLLVPGFRAYRQGEDLRAADSLLRRQVADKIRAARATLENARSALTNAAQFRVLNDLPRCSRISSG</sequence>
<comment type="caution">
    <text evidence="2">The sequence shown here is derived from an EMBL/GenBank/DDBJ whole genome shotgun (WGS) entry which is preliminary data.</text>
</comment>
<feature type="region of interest" description="Disordered" evidence="1">
    <location>
        <begin position="1"/>
        <end position="26"/>
    </location>
</feature>
<dbReference type="AlphaFoldDB" id="T1CU75"/>